<sequence>MSRRSRPRYRMRLKILCALVGGLLASVSVLAPYGFGLRTEQTLTALVQLAEELWDIPIYTTAYHRGWWNATAETWLVLPPGTLETWRHTLPFLPPMTPASDHGLTLTHHILHGPLPFGARPSGVPSLRPVQTMLSSGLFPGAPGQARLGTPDAPLPLLQVHTTIGLFGGGQGHFAMPAFVQPPGPPEEATTVWEGLQGEVTVDAHGRHITGTVQAPGLALMWEDSRLALQHASAQVEVLTPRRQPARSTLTIRLGSLALTHRSAASASWAMTTASLQTTATTAHGLLQAHVTSQAHALRLGDGSYGPGTARLDIERLHLVALRDMLRGLHEASQDEPDMAAFWLRLVLSGDLAALLAGVVATSPALTLHELSLHTVDGDIRVKMQIHVDGSRLFPPGYLSQVLQTVEAEAAAEAPAAWVRAMVIAQVRRLIRAQSRFAALLPDSALNALAATMSDRQLHNLVEQGYLVLDGTTYKSQARYTQGQLLVQGKPVDLPIPGP</sequence>
<dbReference type="AlphaFoldDB" id="A0A937W4U9"/>
<dbReference type="InterPro" id="IPR010352">
    <property type="entry name" value="DUF945"/>
</dbReference>
<evidence type="ECO:0000313" key="1">
    <source>
        <dbReference type="EMBL" id="MBM3225146.1"/>
    </source>
</evidence>
<protein>
    <submittedName>
        <fullName evidence="1">DUF945 domain-containing protein</fullName>
    </submittedName>
</protein>
<proteinExistence type="predicted"/>
<dbReference type="Pfam" id="PF06097">
    <property type="entry name" value="DUF945"/>
    <property type="match status" value="1"/>
</dbReference>
<accession>A0A937W4U9</accession>
<organism evidence="1 2">
    <name type="scientific">Tectimicrobiota bacterium</name>
    <dbReference type="NCBI Taxonomy" id="2528274"/>
    <lineage>
        <taxon>Bacteria</taxon>
        <taxon>Pseudomonadati</taxon>
        <taxon>Nitrospinota/Tectimicrobiota group</taxon>
        <taxon>Candidatus Tectimicrobiota</taxon>
    </lineage>
</organism>
<gene>
    <name evidence="1" type="ORF">FJZ47_15275</name>
</gene>
<dbReference type="EMBL" id="VGLS01000494">
    <property type="protein sequence ID" value="MBM3225146.1"/>
    <property type="molecule type" value="Genomic_DNA"/>
</dbReference>
<dbReference type="Proteomes" id="UP000712673">
    <property type="component" value="Unassembled WGS sequence"/>
</dbReference>
<comment type="caution">
    <text evidence="1">The sequence shown here is derived from an EMBL/GenBank/DDBJ whole genome shotgun (WGS) entry which is preliminary data.</text>
</comment>
<reference evidence="1" key="1">
    <citation type="submission" date="2019-03" db="EMBL/GenBank/DDBJ databases">
        <title>Lake Tanganyika Metagenome-Assembled Genomes (MAGs).</title>
        <authorList>
            <person name="Tran P."/>
        </authorList>
    </citation>
    <scope>NUCLEOTIDE SEQUENCE</scope>
    <source>
        <strain evidence="1">K_DeepCast_65m_m2_066</strain>
    </source>
</reference>
<name>A0A937W4U9_UNCTE</name>
<evidence type="ECO:0000313" key="2">
    <source>
        <dbReference type="Proteomes" id="UP000712673"/>
    </source>
</evidence>